<feature type="domain" description="Peptidase M20 dimerisation" evidence="12">
    <location>
        <begin position="206"/>
        <end position="306"/>
    </location>
</feature>
<feature type="binding site" evidence="11">
    <location>
        <position position="140"/>
    </location>
    <ligand>
        <name>Zn(2+)</name>
        <dbReference type="ChEBI" id="CHEBI:29105"/>
        <label>2</label>
    </ligand>
</feature>
<keyword evidence="4" id="KW-0645">Protease</keyword>
<proteinExistence type="inferred from homology"/>
<dbReference type="InterPro" id="IPR002933">
    <property type="entry name" value="Peptidase_M20"/>
</dbReference>
<keyword evidence="8" id="KW-0482">Metalloprotease</keyword>
<dbReference type="GO" id="GO:0045148">
    <property type="term" value="F:tripeptide aminopeptidase activity"/>
    <property type="evidence" value="ECO:0007669"/>
    <property type="project" value="UniProtKB-UniRule"/>
</dbReference>
<dbReference type="AlphaFoldDB" id="A0A2T3G007"/>
<dbReference type="InterPro" id="IPR010161">
    <property type="entry name" value="Peptidase_M20B"/>
</dbReference>
<feature type="binding site" evidence="11">
    <location>
        <position position="379"/>
    </location>
    <ligand>
        <name>Zn(2+)</name>
        <dbReference type="ChEBI" id="CHEBI:29105"/>
        <label>2</label>
    </ligand>
</feature>
<evidence type="ECO:0000259" key="12">
    <source>
        <dbReference type="Pfam" id="PF07687"/>
    </source>
</evidence>
<evidence type="ECO:0000256" key="3">
    <source>
        <dbReference type="ARBA" id="ARBA00022438"/>
    </source>
</evidence>
<dbReference type="PANTHER" id="PTHR42994:SF1">
    <property type="entry name" value="PEPTIDASE T"/>
    <property type="match status" value="1"/>
</dbReference>
<dbReference type="InterPro" id="IPR036264">
    <property type="entry name" value="Bact_exopeptidase_dim_dom"/>
</dbReference>
<keyword evidence="7 11" id="KW-0862">Zinc</keyword>
<dbReference type="PROSITE" id="PS00758">
    <property type="entry name" value="ARGE_DAPE_CPG2_1"/>
    <property type="match status" value="1"/>
</dbReference>
<sequence>MEIKERFLNYVSFDTQSDSYSHTVPSTSKQLKLGNYLVEELKSLGIENAKIDEFGVVYGTIPSNNNHQGDVIGFIAHMDTSPDASGKDIHPQIIKDYQGQKITLNEDKELYLDPEQYPQLLQLIHHDLITTDGTTLLGADDKAGIAIIMQMVEYIYNHPEFKHNDIQIAFTPDEEIGHGSDHFNVDYFNAQYAYTIDGGDIHIVEYENFNAFSAEVKVHGRSIHPGSAKNKMINSTRVAYEFDSLLPVHMRPESTEGYEGFNHLHSIQGTCEETVAEYIIRNHDLQQANKQCQDFKDIAEFLNKKYGYQIVEVTITESYLNMKEALKDHMFIVEQALAAIKENGLDAYCSPIRGGTDGARLTFKGLPCPNLGTGGFNYHGPYEYCSLTMMEKQVQILLYILKNTASK</sequence>
<dbReference type="NCBIfam" id="NF009920">
    <property type="entry name" value="PRK13381.1"/>
    <property type="match status" value="1"/>
</dbReference>
<dbReference type="GO" id="GO:0006508">
    <property type="term" value="P:proteolysis"/>
    <property type="evidence" value="ECO:0007669"/>
    <property type="project" value="UniProtKB-UniRule"/>
</dbReference>
<evidence type="ECO:0000256" key="9">
    <source>
        <dbReference type="NCBIfam" id="TIGR01882"/>
    </source>
</evidence>
<feature type="binding site" evidence="11">
    <location>
        <position position="197"/>
    </location>
    <ligand>
        <name>Zn(2+)</name>
        <dbReference type="ChEBI" id="CHEBI:29105"/>
        <label>1</label>
    </ligand>
</feature>
<dbReference type="NCBIfam" id="NF003976">
    <property type="entry name" value="PRK05469.1"/>
    <property type="match status" value="1"/>
</dbReference>
<comment type="catalytic activity">
    <reaction evidence="1">
        <text>Release of the N-terminal residue from a tripeptide.</text>
        <dbReference type="EC" id="3.4.11.4"/>
    </reaction>
</comment>
<dbReference type="RefSeq" id="WP_106987751.1">
    <property type="nucleotide sequence ID" value="NZ_PYLP01000005.1"/>
</dbReference>
<evidence type="ECO:0000256" key="1">
    <source>
        <dbReference type="ARBA" id="ARBA00000870"/>
    </source>
</evidence>
<dbReference type="InterPro" id="IPR011650">
    <property type="entry name" value="Peptidase_M20_dimer"/>
</dbReference>
<dbReference type="PROSITE" id="PS00759">
    <property type="entry name" value="ARGE_DAPE_CPG2_2"/>
    <property type="match status" value="1"/>
</dbReference>
<comment type="similarity">
    <text evidence="2">Belongs to the peptidase M20B family.</text>
</comment>
<evidence type="ECO:0000256" key="8">
    <source>
        <dbReference type="ARBA" id="ARBA00023049"/>
    </source>
</evidence>
<dbReference type="EC" id="3.4.11.4" evidence="9"/>
<reference evidence="14" key="1">
    <citation type="submission" date="2018-03" db="EMBL/GenBank/DDBJ databases">
        <title>Lachnoclostridium SNUG30370 gen.nov., sp.nov., isolated from human faeces.</title>
        <authorList>
            <person name="Seo B."/>
            <person name="Jeon K."/>
            <person name="Ko G."/>
        </authorList>
    </citation>
    <scope>NUCLEOTIDE SEQUENCE [LARGE SCALE GENOMIC DNA]</scope>
    <source>
        <strain evidence="14">SNUG30370</strain>
    </source>
</reference>
<evidence type="ECO:0000313" key="13">
    <source>
        <dbReference type="EMBL" id="PST40761.1"/>
    </source>
</evidence>
<dbReference type="Proteomes" id="UP000241201">
    <property type="component" value="Unassembled WGS sequence"/>
</dbReference>
<feature type="active site" description="Proton acceptor" evidence="10">
    <location>
        <position position="174"/>
    </location>
</feature>
<dbReference type="PANTHER" id="PTHR42994">
    <property type="entry name" value="PEPTIDASE T"/>
    <property type="match status" value="1"/>
</dbReference>
<evidence type="ECO:0000313" key="14">
    <source>
        <dbReference type="Proteomes" id="UP000241201"/>
    </source>
</evidence>
<comment type="caution">
    <text evidence="13">The sequence shown here is derived from an EMBL/GenBank/DDBJ whole genome shotgun (WGS) entry which is preliminary data.</text>
</comment>
<accession>A0A2T3G007</accession>
<gene>
    <name evidence="13" type="primary">pepT</name>
    <name evidence="13" type="ORF">C7U55_05720</name>
</gene>
<dbReference type="GeneID" id="77470591"/>
<evidence type="ECO:0000256" key="2">
    <source>
        <dbReference type="ARBA" id="ARBA00009692"/>
    </source>
</evidence>
<dbReference type="GO" id="GO:0008270">
    <property type="term" value="F:zinc ion binding"/>
    <property type="evidence" value="ECO:0007669"/>
    <property type="project" value="InterPro"/>
</dbReference>
<dbReference type="Gene3D" id="3.30.70.360">
    <property type="match status" value="1"/>
</dbReference>
<evidence type="ECO:0000256" key="5">
    <source>
        <dbReference type="ARBA" id="ARBA00022723"/>
    </source>
</evidence>
<keyword evidence="5 11" id="KW-0479">Metal-binding</keyword>
<protein>
    <recommendedName>
        <fullName evidence="9">Peptidase T</fullName>
        <ecNumber evidence="9">3.4.11.4</ecNumber>
    </recommendedName>
</protein>
<comment type="cofactor">
    <cofactor evidence="11">
        <name>Zn(2+)</name>
        <dbReference type="ChEBI" id="CHEBI:29105"/>
    </cofactor>
    <text evidence="11">Binds 2 Zn(2+) ions per subunit.</text>
</comment>
<feature type="binding site" evidence="11">
    <location>
        <position position="140"/>
    </location>
    <ligand>
        <name>Zn(2+)</name>
        <dbReference type="ChEBI" id="CHEBI:29105"/>
        <label>1</label>
    </ligand>
</feature>
<dbReference type="PIRSF" id="PIRSF037215">
    <property type="entry name" value="Peptidase_M20B"/>
    <property type="match status" value="1"/>
</dbReference>
<evidence type="ECO:0000256" key="4">
    <source>
        <dbReference type="ARBA" id="ARBA00022670"/>
    </source>
</evidence>
<dbReference type="GO" id="GO:0006518">
    <property type="term" value="P:peptide metabolic process"/>
    <property type="evidence" value="ECO:0007669"/>
    <property type="project" value="InterPro"/>
</dbReference>
<evidence type="ECO:0000256" key="11">
    <source>
        <dbReference type="PIRSR" id="PIRSR037215-2"/>
    </source>
</evidence>
<dbReference type="Gene3D" id="3.40.630.10">
    <property type="entry name" value="Zn peptidases"/>
    <property type="match status" value="1"/>
</dbReference>
<dbReference type="SUPFAM" id="SSF53187">
    <property type="entry name" value="Zn-dependent exopeptidases"/>
    <property type="match status" value="1"/>
</dbReference>
<evidence type="ECO:0000256" key="7">
    <source>
        <dbReference type="ARBA" id="ARBA00022833"/>
    </source>
</evidence>
<feature type="binding site" evidence="11">
    <location>
        <position position="175"/>
    </location>
    <ligand>
        <name>Zn(2+)</name>
        <dbReference type="ChEBI" id="CHEBI:29105"/>
        <label>2</label>
    </ligand>
</feature>
<keyword evidence="3" id="KW-0031">Aminopeptidase</keyword>
<name>A0A2T3G007_9FIRM</name>
<dbReference type="EMBL" id="PYLP01000005">
    <property type="protein sequence ID" value="PST40761.1"/>
    <property type="molecule type" value="Genomic_DNA"/>
</dbReference>
<evidence type="ECO:0000256" key="10">
    <source>
        <dbReference type="PIRSR" id="PIRSR037215-1"/>
    </source>
</evidence>
<dbReference type="GO" id="GO:0008237">
    <property type="term" value="F:metallopeptidase activity"/>
    <property type="evidence" value="ECO:0007669"/>
    <property type="project" value="UniProtKB-KW"/>
</dbReference>
<keyword evidence="6" id="KW-0378">Hydrolase</keyword>
<dbReference type="CDD" id="cd03892">
    <property type="entry name" value="M20_peptT"/>
    <property type="match status" value="1"/>
</dbReference>
<dbReference type="Pfam" id="PF01546">
    <property type="entry name" value="Peptidase_M20"/>
    <property type="match status" value="1"/>
</dbReference>
<organism evidence="13 14">
    <name type="scientific">Faecalibacillus faecis</name>
    <dbReference type="NCBI Taxonomy" id="1982628"/>
    <lineage>
        <taxon>Bacteria</taxon>
        <taxon>Bacillati</taxon>
        <taxon>Bacillota</taxon>
        <taxon>Erysipelotrichia</taxon>
        <taxon>Erysipelotrichales</taxon>
        <taxon>Coprobacillaceae</taxon>
        <taxon>Faecalibacillus</taxon>
    </lineage>
</organism>
<feature type="active site" evidence="10">
    <location>
        <position position="79"/>
    </location>
</feature>
<dbReference type="SUPFAM" id="SSF55031">
    <property type="entry name" value="Bacterial exopeptidase dimerisation domain"/>
    <property type="match status" value="1"/>
</dbReference>
<evidence type="ECO:0000256" key="6">
    <source>
        <dbReference type="ARBA" id="ARBA00022801"/>
    </source>
</evidence>
<feature type="binding site" evidence="11">
    <location>
        <position position="77"/>
    </location>
    <ligand>
        <name>Zn(2+)</name>
        <dbReference type="ChEBI" id="CHEBI:29105"/>
        <label>1</label>
    </ligand>
</feature>
<dbReference type="InterPro" id="IPR001261">
    <property type="entry name" value="ArgE/DapE_CS"/>
</dbReference>
<keyword evidence="14" id="KW-1185">Reference proteome</keyword>
<dbReference type="NCBIfam" id="TIGR01882">
    <property type="entry name" value="peptidase-T"/>
    <property type="match status" value="1"/>
</dbReference>
<dbReference type="Pfam" id="PF07687">
    <property type="entry name" value="M20_dimer"/>
    <property type="match status" value="1"/>
</dbReference>